<name>A0A162ZHY2_DIDRA</name>
<dbReference type="InterPro" id="IPR024688">
    <property type="entry name" value="Mac_dom"/>
</dbReference>
<organism evidence="3 4">
    <name type="scientific">Didymella rabiei</name>
    <name type="common">Chickpea ascochyta blight fungus</name>
    <name type="synonym">Mycosphaerella rabiei</name>
    <dbReference type="NCBI Taxonomy" id="5454"/>
    <lineage>
        <taxon>Eukaryota</taxon>
        <taxon>Fungi</taxon>
        <taxon>Dikarya</taxon>
        <taxon>Ascomycota</taxon>
        <taxon>Pezizomycotina</taxon>
        <taxon>Dothideomycetes</taxon>
        <taxon>Pleosporomycetidae</taxon>
        <taxon>Pleosporales</taxon>
        <taxon>Pleosporineae</taxon>
        <taxon>Didymellaceae</taxon>
        <taxon>Ascochyta</taxon>
    </lineage>
</organism>
<dbReference type="InterPro" id="IPR051159">
    <property type="entry name" value="Hexapeptide_acetyltransf"/>
</dbReference>
<dbReference type="PANTHER" id="PTHR23416:SF23">
    <property type="entry name" value="ACETYLTRANSFERASE C18B11.09C-RELATED"/>
    <property type="match status" value="1"/>
</dbReference>
<evidence type="ECO:0000313" key="3">
    <source>
        <dbReference type="EMBL" id="KZM20611.1"/>
    </source>
</evidence>
<sequence>MENAVSPHTWATERNAAAIEQAKKIEGIPWCDEYEKMISSMLYRSWTSKELEGKRLEASKICQHFNGLNVYEKTVDREESIKKRDEFLRSLLGACGQDPTIESPLSILYGCNTAIGDNFFGNVGLSIDDSAFVTIGKNVLVGPNVHFITVNHPTDVAARNRGGMFALPITVGNDCWIGARVTLLPGARIGDGCTIGAAAVVSGKIPAYSVAVGAPARVIHSVKKPDV</sequence>
<comment type="caution">
    <text evidence="3">The sequence shown here is derived from an EMBL/GenBank/DDBJ whole genome shotgun (WGS) entry which is preliminary data.</text>
</comment>
<dbReference type="Proteomes" id="UP000076837">
    <property type="component" value="Unassembled WGS sequence"/>
</dbReference>
<keyword evidence="4" id="KW-1185">Reference proteome</keyword>
<accession>A0A162ZHY2</accession>
<reference evidence="3 4" key="1">
    <citation type="journal article" date="2016" name="Sci. Rep.">
        <title>Draft genome sequencing and secretome analysis of fungal phytopathogen Ascochyta rabiei provides insight into the necrotrophic effector repertoire.</title>
        <authorList>
            <person name="Verma S."/>
            <person name="Gazara R.K."/>
            <person name="Nizam S."/>
            <person name="Parween S."/>
            <person name="Chattopadhyay D."/>
            <person name="Verma P.K."/>
        </authorList>
    </citation>
    <scope>NUCLEOTIDE SEQUENCE [LARGE SCALE GENOMIC DNA]</scope>
    <source>
        <strain evidence="3 4">ArDII</strain>
    </source>
</reference>
<dbReference type="SMART" id="SM01266">
    <property type="entry name" value="Mac"/>
    <property type="match status" value="1"/>
</dbReference>
<proteinExistence type="inferred from homology"/>
<protein>
    <submittedName>
        <fullName evidence="3">Acetyltransferase</fullName>
    </submittedName>
</protein>
<dbReference type="EMBL" id="JYNV01000274">
    <property type="protein sequence ID" value="KZM20611.1"/>
    <property type="molecule type" value="Genomic_DNA"/>
</dbReference>
<dbReference type="Pfam" id="PF12464">
    <property type="entry name" value="Mac"/>
    <property type="match status" value="1"/>
</dbReference>
<evidence type="ECO:0000313" key="4">
    <source>
        <dbReference type="Proteomes" id="UP000076837"/>
    </source>
</evidence>
<dbReference type="Gene3D" id="2.160.10.10">
    <property type="entry name" value="Hexapeptide repeat proteins"/>
    <property type="match status" value="1"/>
</dbReference>
<evidence type="ECO:0000256" key="2">
    <source>
        <dbReference type="ARBA" id="ARBA00022679"/>
    </source>
</evidence>
<gene>
    <name evidence="3" type="ORF">ST47_g8212</name>
</gene>
<dbReference type="InterPro" id="IPR011004">
    <property type="entry name" value="Trimer_LpxA-like_sf"/>
</dbReference>
<dbReference type="GO" id="GO:0008374">
    <property type="term" value="F:O-acyltransferase activity"/>
    <property type="evidence" value="ECO:0007669"/>
    <property type="project" value="TreeGrafter"/>
</dbReference>
<dbReference type="Pfam" id="PF00132">
    <property type="entry name" value="Hexapep"/>
    <property type="match status" value="1"/>
</dbReference>
<dbReference type="InterPro" id="IPR001451">
    <property type="entry name" value="Hexapep"/>
</dbReference>
<dbReference type="GO" id="GO:0016407">
    <property type="term" value="F:acetyltransferase activity"/>
    <property type="evidence" value="ECO:0007669"/>
    <property type="project" value="InterPro"/>
</dbReference>
<dbReference type="STRING" id="5454.A0A162ZHY2"/>
<dbReference type="PANTHER" id="PTHR23416">
    <property type="entry name" value="SIALIC ACID SYNTHASE-RELATED"/>
    <property type="match status" value="1"/>
</dbReference>
<dbReference type="SUPFAM" id="SSF51161">
    <property type="entry name" value="Trimeric LpxA-like enzymes"/>
    <property type="match status" value="1"/>
</dbReference>
<dbReference type="OrthoDB" id="25818at2759"/>
<keyword evidence="2 3" id="KW-0808">Transferase</keyword>
<comment type="similarity">
    <text evidence="1">Belongs to the transferase hexapeptide repeat family.</text>
</comment>
<dbReference type="CDD" id="cd03357">
    <property type="entry name" value="LbH_MAT_GAT"/>
    <property type="match status" value="1"/>
</dbReference>
<dbReference type="AlphaFoldDB" id="A0A162ZHY2"/>
<evidence type="ECO:0000256" key="1">
    <source>
        <dbReference type="ARBA" id="ARBA00007274"/>
    </source>
</evidence>